<evidence type="ECO:0000256" key="16">
    <source>
        <dbReference type="ARBA" id="ARBA00049551"/>
    </source>
</evidence>
<dbReference type="PRINTS" id="PR01436">
    <property type="entry name" value="NADHDHGNASE2"/>
</dbReference>
<name>A0A0B4N2J4_9SAUR</name>
<feature type="transmembrane region" description="Helical" evidence="17">
    <location>
        <begin position="127"/>
        <end position="147"/>
    </location>
</feature>
<dbReference type="AlphaFoldDB" id="A0A0B4N2J4"/>
<keyword evidence="15 17" id="KW-0472">Membrane</keyword>
<evidence type="ECO:0000256" key="12">
    <source>
        <dbReference type="ARBA" id="ARBA00023027"/>
    </source>
</evidence>
<evidence type="ECO:0000256" key="17">
    <source>
        <dbReference type="RuleBase" id="RU003403"/>
    </source>
</evidence>
<feature type="domain" description="NADH dehydrogenase subunit 2 C-terminal" evidence="20">
    <location>
        <begin position="290"/>
        <end position="343"/>
    </location>
</feature>
<feature type="transmembrane region" description="Helical" evidence="17">
    <location>
        <begin position="233"/>
        <end position="254"/>
    </location>
</feature>
<evidence type="ECO:0000313" key="21">
    <source>
        <dbReference type="EMBL" id="AIF79840.1"/>
    </source>
</evidence>
<evidence type="ECO:0000256" key="14">
    <source>
        <dbReference type="ARBA" id="ARBA00023128"/>
    </source>
</evidence>
<feature type="transmembrane region" description="Helical" evidence="17">
    <location>
        <begin position="274"/>
        <end position="294"/>
    </location>
</feature>
<evidence type="ECO:0000256" key="10">
    <source>
        <dbReference type="ARBA" id="ARBA00022982"/>
    </source>
</evidence>
<dbReference type="InterPro" id="IPR003917">
    <property type="entry name" value="NADH_UbQ_OxRdtase_chain2"/>
</dbReference>
<keyword evidence="5" id="KW-0813">Transport</keyword>
<evidence type="ECO:0000256" key="1">
    <source>
        <dbReference type="ARBA" id="ARBA00004448"/>
    </source>
</evidence>
<sequence length="346" mass="38628">MFPLIWSMMLMSLATSTIITMSSYHWILAWLGLELNTLSMLPIIMKQHHPRATEATVKYFMIQTTAAAMLLFAGTLNTWQTGQWSITQSPTILTTMIATTAIMLKLGLTPVHTWYPEVLQGTTMYTALILSTWQKLAPLTMLFLISTNLPNNLLLMTGLLSAMLGGWAGMNQTQTRKIMAFSSIAHMGWLMTALSFNKSLATLTLIIYIAMTTTMFSFLATTNTKTLADITTAWTHSPALMTTMMLTLMSLGGLPPLTGFMPKWLILKTLTMSHLYPLAILILLASLPSLFFYVRMAYLSILTTPPITTCTKYKWRLVSNMHPNLMLLTTSATLLLPITTLLYNTL</sequence>
<feature type="domain" description="NADH:quinone oxidoreductase/Mrp antiporter transmembrane" evidence="19">
    <location>
        <begin position="23"/>
        <end position="285"/>
    </location>
</feature>
<evidence type="ECO:0000259" key="20">
    <source>
        <dbReference type="Pfam" id="PF06444"/>
    </source>
</evidence>
<evidence type="ECO:0000256" key="15">
    <source>
        <dbReference type="ARBA" id="ARBA00023136"/>
    </source>
</evidence>
<comment type="similarity">
    <text evidence="2 17">Belongs to the complex I subunit 2 family.</text>
</comment>
<feature type="transmembrane region" description="Helical" evidence="17">
    <location>
        <begin position="202"/>
        <end position="221"/>
    </location>
</feature>
<evidence type="ECO:0000256" key="8">
    <source>
        <dbReference type="ARBA" id="ARBA00022792"/>
    </source>
</evidence>
<dbReference type="GO" id="GO:0006120">
    <property type="term" value="P:mitochondrial electron transport, NADH to ubiquinone"/>
    <property type="evidence" value="ECO:0007669"/>
    <property type="project" value="InterPro"/>
</dbReference>
<evidence type="ECO:0000256" key="6">
    <source>
        <dbReference type="ARBA" id="ARBA00022660"/>
    </source>
</evidence>
<dbReference type="PANTHER" id="PTHR46552">
    <property type="entry name" value="NADH-UBIQUINONE OXIDOREDUCTASE CHAIN 2"/>
    <property type="match status" value="1"/>
</dbReference>
<accession>A0A0B4N2J4</accession>
<proteinExistence type="inferred from homology"/>
<feature type="transmembrane region" description="Helical" evidence="17">
    <location>
        <begin position="91"/>
        <end position="115"/>
    </location>
</feature>
<dbReference type="EC" id="7.1.1.2" evidence="3 17"/>
<protein>
    <recommendedName>
        <fullName evidence="4 17">NADH-ubiquinone oxidoreductase chain 2</fullName>
        <ecNumber evidence="3 17">7.1.1.2</ecNumber>
    </recommendedName>
</protein>
<evidence type="ECO:0000259" key="19">
    <source>
        <dbReference type="Pfam" id="PF00361"/>
    </source>
</evidence>
<evidence type="ECO:0000256" key="2">
    <source>
        <dbReference type="ARBA" id="ARBA00007012"/>
    </source>
</evidence>
<evidence type="ECO:0000256" key="18">
    <source>
        <dbReference type="SAM" id="SignalP"/>
    </source>
</evidence>
<feature type="transmembrane region" description="Helical" evidence="17">
    <location>
        <begin position="153"/>
        <end position="171"/>
    </location>
</feature>
<keyword evidence="13 17" id="KW-0830">Ubiquinone</keyword>
<dbReference type="GO" id="GO:0008137">
    <property type="term" value="F:NADH dehydrogenase (ubiquinone) activity"/>
    <property type="evidence" value="ECO:0007669"/>
    <property type="project" value="UniProtKB-EC"/>
</dbReference>
<evidence type="ECO:0000256" key="4">
    <source>
        <dbReference type="ARBA" id="ARBA00021008"/>
    </source>
</evidence>
<dbReference type="GO" id="GO:0005743">
    <property type="term" value="C:mitochondrial inner membrane"/>
    <property type="evidence" value="ECO:0007669"/>
    <property type="project" value="UniProtKB-SubCell"/>
</dbReference>
<feature type="transmembrane region" description="Helical" evidence="17">
    <location>
        <begin position="324"/>
        <end position="343"/>
    </location>
</feature>
<comment type="function">
    <text evidence="17">Core subunit of the mitochondrial membrane respiratory chain NADH dehydrogenase (Complex I) which catalyzes electron transfer from NADH through the respiratory chain, using ubiquinone as an electron acceptor. Essential for the catalytic activity and assembly of complex I.</text>
</comment>
<evidence type="ECO:0000256" key="11">
    <source>
        <dbReference type="ARBA" id="ARBA00022989"/>
    </source>
</evidence>
<dbReference type="InterPro" id="IPR010933">
    <property type="entry name" value="NADH_DH_su2_C"/>
</dbReference>
<evidence type="ECO:0000256" key="5">
    <source>
        <dbReference type="ARBA" id="ARBA00022448"/>
    </source>
</evidence>
<evidence type="ECO:0000256" key="3">
    <source>
        <dbReference type="ARBA" id="ARBA00012944"/>
    </source>
</evidence>
<dbReference type="Pfam" id="PF06444">
    <property type="entry name" value="NADH_dehy_S2_C"/>
    <property type="match status" value="1"/>
</dbReference>
<dbReference type="Pfam" id="PF00361">
    <property type="entry name" value="Proton_antipo_M"/>
    <property type="match status" value="1"/>
</dbReference>
<comment type="subcellular location">
    <subcellularLocation>
        <location evidence="1 17">Mitochondrion inner membrane</location>
        <topology evidence="1 17">Multi-pass membrane protein</topology>
    </subcellularLocation>
</comment>
<feature type="transmembrane region" description="Helical" evidence="17">
    <location>
        <begin position="57"/>
        <end position="79"/>
    </location>
</feature>
<geneLocation type="mitochondrion" evidence="21"/>
<keyword evidence="9 17" id="KW-1278">Translocase</keyword>
<reference evidence="21" key="1">
    <citation type="journal article" date="2014" name="Zootaxa">
        <title>Systematics and natural history of Southeast Asian Rock Geckos (genus Cnemaspis Strauch, 1887) with descriptions of eight new species from Malaysia, Thailand, and Indonesia.</title>
        <authorList>
            <person name="Grismer L.L."/>
            <person name="Wood P.J."/>
            <person name="Anuar S."/>
            <person name="Riyanto A."/>
            <person name="Ahmad N."/>
            <person name="Muin M.A."/>
            <person name="Sumontha M."/>
            <person name="Grismer J.L."/>
            <person name="Onn C.K."/>
            <person name="Quah E.S."/>
            <person name="Pauwels O.S."/>
        </authorList>
    </citation>
    <scope>NUCLEOTIDE SEQUENCE</scope>
</reference>
<keyword evidence="8 17" id="KW-0999">Mitochondrion inner membrane</keyword>
<keyword evidence="14 17" id="KW-0496">Mitochondrion</keyword>
<organism evidence="21">
    <name type="scientific">Cnemaspis boulengeri</name>
    <dbReference type="NCBI Taxonomy" id="1521566"/>
    <lineage>
        <taxon>Eukaryota</taxon>
        <taxon>Metazoa</taxon>
        <taxon>Chordata</taxon>
        <taxon>Craniata</taxon>
        <taxon>Vertebrata</taxon>
        <taxon>Euteleostomi</taxon>
        <taxon>Lepidosauria</taxon>
        <taxon>Squamata</taxon>
        <taxon>Bifurcata</taxon>
        <taxon>Gekkota</taxon>
        <taxon>Gekkonidae</taxon>
        <taxon>Gekkoninae</taxon>
        <taxon>Cnemaspis</taxon>
    </lineage>
</organism>
<dbReference type="InterPro" id="IPR001750">
    <property type="entry name" value="ND/Mrp_TM"/>
</dbReference>
<keyword evidence="12 17" id="KW-0520">NAD</keyword>
<evidence type="ECO:0000256" key="7">
    <source>
        <dbReference type="ARBA" id="ARBA00022692"/>
    </source>
</evidence>
<keyword evidence="10 17" id="KW-0249">Electron transport</keyword>
<feature type="transmembrane region" description="Helical" evidence="17">
    <location>
        <begin position="26"/>
        <end position="45"/>
    </location>
</feature>
<keyword evidence="6 17" id="KW-0679">Respiratory chain</keyword>
<feature type="signal peptide" evidence="18">
    <location>
        <begin position="1"/>
        <end position="16"/>
    </location>
</feature>
<dbReference type="PANTHER" id="PTHR46552:SF1">
    <property type="entry name" value="NADH-UBIQUINONE OXIDOREDUCTASE CHAIN 2"/>
    <property type="match status" value="1"/>
</dbReference>
<dbReference type="EMBL" id="KM024710">
    <property type="protein sequence ID" value="AIF79840.1"/>
    <property type="molecule type" value="Genomic_DNA"/>
</dbReference>
<comment type="catalytic activity">
    <reaction evidence="16 17">
        <text>a ubiquinone + NADH + 5 H(+)(in) = a ubiquinol + NAD(+) + 4 H(+)(out)</text>
        <dbReference type="Rhea" id="RHEA:29091"/>
        <dbReference type="Rhea" id="RHEA-COMP:9565"/>
        <dbReference type="Rhea" id="RHEA-COMP:9566"/>
        <dbReference type="ChEBI" id="CHEBI:15378"/>
        <dbReference type="ChEBI" id="CHEBI:16389"/>
        <dbReference type="ChEBI" id="CHEBI:17976"/>
        <dbReference type="ChEBI" id="CHEBI:57540"/>
        <dbReference type="ChEBI" id="CHEBI:57945"/>
        <dbReference type="EC" id="7.1.1.2"/>
    </reaction>
</comment>
<keyword evidence="18" id="KW-0732">Signal</keyword>
<evidence type="ECO:0000256" key="13">
    <source>
        <dbReference type="ARBA" id="ARBA00023075"/>
    </source>
</evidence>
<feature type="chain" id="PRO_5002093827" description="NADH-ubiquinone oxidoreductase chain 2" evidence="18">
    <location>
        <begin position="17"/>
        <end position="346"/>
    </location>
</feature>
<keyword evidence="11 17" id="KW-1133">Transmembrane helix</keyword>
<keyword evidence="7 17" id="KW-0812">Transmembrane</keyword>
<dbReference type="InterPro" id="IPR050175">
    <property type="entry name" value="Complex_I_Subunit_2"/>
</dbReference>
<evidence type="ECO:0000256" key="9">
    <source>
        <dbReference type="ARBA" id="ARBA00022967"/>
    </source>
</evidence>